<reference evidence="1 2" key="1">
    <citation type="submission" date="2013-01" db="EMBL/GenBank/DDBJ databases">
        <authorList>
            <person name="Harkins D.M."/>
            <person name="Durkin A.S."/>
            <person name="Brinkac L.M."/>
            <person name="Haft D.H."/>
            <person name="Selengut J.D."/>
            <person name="Sanka R."/>
            <person name="DePew J."/>
            <person name="Purushe J."/>
            <person name="Whelen A.C."/>
            <person name="Vinetz J.M."/>
            <person name="Sutton G.G."/>
            <person name="Nierman W.C."/>
            <person name="Fouts D.E."/>
        </authorList>
    </citation>
    <scope>NUCLEOTIDE SEQUENCE [LARGE SCALE GENOMIC DNA]</scope>
    <source>
        <strain evidence="1 2">2007001578</strain>
    </source>
</reference>
<protein>
    <submittedName>
        <fullName evidence="1">Uncharacterized protein</fullName>
    </submittedName>
</protein>
<evidence type="ECO:0000313" key="1">
    <source>
        <dbReference type="EMBL" id="EMM99717.1"/>
    </source>
</evidence>
<sequence>MASNYKPSNFVLTPKNNRIYEYHKTLESINPKSLENRVGV</sequence>
<proteinExistence type="predicted"/>
<dbReference type="EMBL" id="AHMH02000110">
    <property type="protein sequence ID" value="EMM99717.1"/>
    <property type="molecule type" value="Genomic_DNA"/>
</dbReference>
<comment type="caution">
    <text evidence="1">The sequence shown here is derived from an EMBL/GenBank/DDBJ whole genome shotgun (WGS) entry which is preliminary data.</text>
</comment>
<evidence type="ECO:0000313" key="2">
    <source>
        <dbReference type="Proteomes" id="UP000012099"/>
    </source>
</evidence>
<organism evidence="1 2">
    <name type="scientific">Leptospira noguchii str. 2007001578</name>
    <dbReference type="NCBI Taxonomy" id="1049974"/>
    <lineage>
        <taxon>Bacteria</taxon>
        <taxon>Pseudomonadati</taxon>
        <taxon>Spirochaetota</taxon>
        <taxon>Spirochaetia</taxon>
        <taxon>Leptospirales</taxon>
        <taxon>Leptospiraceae</taxon>
        <taxon>Leptospira</taxon>
    </lineage>
</organism>
<accession>A0ABP2T682</accession>
<gene>
    <name evidence="1" type="ORF">LEP1GSC035_0165</name>
</gene>
<keyword evidence="2" id="KW-1185">Reference proteome</keyword>
<dbReference type="Proteomes" id="UP000012099">
    <property type="component" value="Unassembled WGS sequence"/>
</dbReference>
<name>A0ABP2T682_9LEPT</name>